<evidence type="ECO:0000256" key="3">
    <source>
        <dbReference type="ARBA" id="ARBA00023125"/>
    </source>
</evidence>
<comment type="caution">
    <text evidence="10">The sequence shown here is derived from an EMBL/GenBank/DDBJ whole genome shotgun (WGS) entry which is preliminary data.</text>
</comment>
<dbReference type="Gene3D" id="1.10.10.60">
    <property type="entry name" value="Homeodomain-like"/>
    <property type="match status" value="1"/>
</dbReference>
<feature type="domain" description="Histidine kinase" evidence="8">
    <location>
        <begin position="812"/>
        <end position="1030"/>
    </location>
</feature>
<sequence>MASTLLLVVPTELEAGNLRMISSRDGISNNSVLCLDQDADGYIWLGTCEGLNFWDGQHMFCYPQEGSGLLPLSGNLIEKIHPTLDRYSWLRTNYGLDLMFRDRVVERHGEFQGIYYLISRNRAETIVLTQGGGFYGYCEEDSAFRPIPEPFSFDTYITSWTGAGDSVYLFRTDGIYRTAFSARYPGEPCRLDSLECVQPLELSYAFADGESVLLIDTRGILYTFDPESEVLEYIEDIHAELDRYGKVSAAIRYGDDFLISFLFDGVTKLRFTPENARKYESERLDINCGVFSLLRDAKQDIVWIGSDGQGLFMYADDEVSFHSYTFDKLPYNLSKPVRSLLLDSRGTLWFATKGEGIIQIPHFSTSRKPTDFEQINGPDSGLSDHAVFALEESERGLVWVGSEGFGINYRSLSGGAVRTLGGNLPPDLRYIHAIRESHRDTLWVATVGCGVFRLLLGDRGATPYVREWKKLDFGRALENKDFFFTLFEDVDHTLWIGNRGGGLIHYFPQQDSCTVTTFADSRAEIANDVWAILRGADGRLWIGTSWGLLQLGDDGTVYETPIRNIVHGILEDSDGKLYLTTNRGLVRYDPATASQVKYGYSYGVNTIEYSDGAAFEDPESNTLFFGGTNGFVVMEQTRYRAEPFYPELLFRYVRINDRLIPFEDAVNGEGELVVRPHERLYGVGVIALDYINGSNYVYLYTTEELDGRWLESASEIQFAERHPGRYRLHVRYRNTVTGDTSPVRTLTVVIRAPWYATLFAKCLYVFFTLLFMAGAGFYLYRRRQRKRAVVLERIEARRKEEILDSKLHLMENLAQQMAAPVFMVSVPCQQVLEYGHADDYIRQRLRKVLQQSDKLSNIIHMLHNFRESSESGNLSVKIFSVTEYVTEIARSYVSLAQERGLVFDLRVPEELLWTSDPKRVSEVTDMTMANAFLHVARKGRISLDVASEGDRLVIRLEVEGHWIGEEEFGRLTDRYDMMEYFQRRSEGGESFQDEMRLVVCFNYVTSLGGVMRFRDWGDRFAFEIELPSLSVTDTGSESEPYGEFPEEYLLNSHILMVEKERIRQFEAGGDRPTMFVIGSDAGIINSIAEMFSEEYNIHAFRKPDKFVEEMQAGHPDIILCENIPMKEDLESLMASVKRDRMTVKIPIILITSLQQADAPVGEYADSVLSLPINVKTLKFTVRQSLNRISSLREYYSSSISVYEFSDGKMLHSEDKQFLEKMFKIIQENLSDSSMTTGTIARQMGISLRNLYHRLDGLVNVTPSNIIREYRLAYAEHLLTKTKLSVDEIIYKSGFTNRGTFFKNFSAKYGCTPRSYRSRKIGEVPEQS</sequence>
<dbReference type="InterPro" id="IPR005467">
    <property type="entry name" value="His_kinase_dom"/>
</dbReference>
<dbReference type="InterPro" id="IPR001789">
    <property type="entry name" value="Sig_transdc_resp-reg_receiver"/>
</dbReference>
<dbReference type="GO" id="GO:0000155">
    <property type="term" value="F:phosphorelay sensor kinase activity"/>
    <property type="evidence" value="ECO:0007669"/>
    <property type="project" value="TreeGrafter"/>
</dbReference>
<evidence type="ECO:0000256" key="5">
    <source>
        <dbReference type="PROSITE-ProRule" id="PRU00169"/>
    </source>
</evidence>
<dbReference type="PROSITE" id="PS00041">
    <property type="entry name" value="HTH_ARAC_FAMILY_1"/>
    <property type="match status" value="1"/>
</dbReference>
<feature type="domain" description="HTH araC/xylS-type" evidence="7">
    <location>
        <begin position="1219"/>
        <end position="1318"/>
    </location>
</feature>
<dbReference type="InterPro" id="IPR011006">
    <property type="entry name" value="CheY-like_superfamily"/>
</dbReference>
<accession>A0A9D1Z2K3</accession>
<dbReference type="InterPro" id="IPR018062">
    <property type="entry name" value="HTH_AraC-typ_CS"/>
</dbReference>
<evidence type="ECO:0000256" key="2">
    <source>
        <dbReference type="ARBA" id="ARBA00023015"/>
    </source>
</evidence>
<dbReference type="Pfam" id="PF07494">
    <property type="entry name" value="Reg_prop"/>
    <property type="match status" value="2"/>
</dbReference>
<dbReference type="SUPFAM" id="SSF46689">
    <property type="entry name" value="Homeodomain-like"/>
    <property type="match status" value="1"/>
</dbReference>
<evidence type="ECO:0000313" key="11">
    <source>
        <dbReference type="Proteomes" id="UP000886844"/>
    </source>
</evidence>
<dbReference type="PANTHER" id="PTHR43547">
    <property type="entry name" value="TWO-COMPONENT HISTIDINE KINASE"/>
    <property type="match status" value="1"/>
</dbReference>
<evidence type="ECO:0000259" key="7">
    <source>
        <dbReference type="PROSITE" id="PS01124"/>
    </source>
</evidence>
<evidence type="ECO:0000256" key="1">
    <source>
        <dbReference type="ARBA" id="ARBA00022553"/>
    </source>
</evidence>
<comment type="caution">
    <text evidence="5">Lacks conserved residue(s) required for the propagation of feature annotation.</text>
</comment>
<dbReference type="Gene3D" id="2.60.40.10">
    <property type="entry name" value="Immunoglobulins"/>
    <property type="match status" value="1"/>
</dbReference>
<reference evidence="10" key="1">
    <citation type="journal article" date="2021" name="PeerJ">
        <title>Extensive microbial diversity within the chicken gut microbiome revealed by metagenomics and culture.</title>
        <authorList>
            <person name="Gilroy R."/>
            <person name="Ravi A."/>
            <person name="Getino M."/>
            <person name="Pursley I."/>
            <person name="Horton D.L."/>
            <person name="Alikhan N.F."/>
            <person name="Baker D."/>
            <person name="Gharbi K."/>
            <person name="Hall N."/>
            <person name="Watson M."/>
            <person name="Adriaenssens E.M."/>
            <person name="Foster-Nyarko E."/>
            <person name="Jarju S."/>
            <person name="Secka A."/>
            <person name="Antonio M."/>
            <person name="Oren A."/>
            <person name="Chaudhuri R.R."/>
            <person name="La Ragione R."/>
            <person name="Hildebrand F."/>
            <person name="Pallen M.J."/>
        </authorList>
    </citation>
    <scope>NUCLEOTIDE SEQUENCE</scope>
    <source>
        <strain evidence="10">5134</strain>
    </source>
</reference>
<reference evidence="10" key="2">
    <citation type="submission" date="2021-04" db="EMBL/GenBank/DDBJ databases">
        <authorList>
            <person name="Gilroy R."/>
        </authorList>
    </citation>
    <scope>NUCLEOTIDE SEQUENCE</scope>
    <source>
        <strain evidence="10">5134</strain>
    </source>
</reference>
<gene>
    <name evidence="10" type="ORF">H9828_09005</name>
</gene>
<keyword evidence="2" id="KW-0805">Transcription regulation</keyword>
<feature type="transmembrane region" description="Helical" evidence="6">
    <location>
        <begin position="754"/>
        <end position="780"/>
    </location>
</feature>
<dbReference type="Proteomes" id="UP000886844">
    <property type="component" value="Unassembled WGS sequence"/>
</dbReference>
<name>A0A9D1Z2K3_9BACT</name>
<keyword evidence="3" id="KW-0238">DNA-binding</keyword>
<dbReference type="SUPFAM" id="SSF55874">
    <property type="entry name" value="ATPase domain of HSP90 chaperone/DNA topoisomerase II/histidine kinase"/>
    <property type="match status" value="1"/>
</dbReference>
<keyword evidence="6" id="KW-0472">Membrane</keyword>
<dbReference type="PROSITE" id="PS50110">
    <property type="entry name" value="RESPONSE_REGULATORY"/>
    <property type="match status" value="1"/>
</dbReference>
<dbReference type="Gene3D" id="2.130.10.10">
    <property type="entry name" value="YVTN repeat-like/Quinoprotein amine dehydrogenase"/>
    <property type="match status" value="2"/>
</dbReference>
<dbReference type="InterPro" id="IPR009057">
    <property type="entry name" value="Homeodomain-like_sf"/>
</dbReference>
<dbReference type="PROSITE" id="PS01124">
    <property type="entry name" value="HTH_ARAC_FAMILY_2"/>
    <property type="match status" value="1"/>
</dbReference>
<feature type="domain" description="Response regulatory" evidence="9">
    <location>
        <begin position="1073"/>
        <end position="1185"/>
    </location>
</feature>
<dbReference type="PROSITE" id="PS50109">
    <property type="entry name" value="HIS_KIN"/>
    <property type="match status" value="1"/>
</dbReference>
<dbReference type="InterPro" id="IPR036890">
    <property type="entry name" value="HATPase_C_sf"/>
</dbReference>
<dbReference type="InterPro" id="IPR011110">
    <property type="entry name" value="Reg_prop"/>
</dbReference>
<keyword evidence="6" id="KW-1133">Transmembrane helix</keyword>
<evidence type="ECO:0000256" key="4">
    <source>
        <dbReference type="ARBA" id="ARBA00023163"/>
    </source>
</evidence>
<proteinExistence type="predicted"/>
<keyword evidence="6" id="KW-0812">Transmembrane</keyword>
<evidence type="ECO:0000256" key="6">
    <source>
        <dbReference type="SAM" id="Phobius"/>
    </source>
</evidence>
<dbReference type="GO" id="GO:0043565">
    <property type="term" value="F:sequence-specific DNA binding"/>
    <property type="evidence" value="ECO:0007669"/>
    <property type="project" value="InterPro"/>
</dbReference>
<evidence type="ECO:0000259" key="9">
    <source>
        <dbReference type="PROSITE" id="PS50110"/>
    </source>
</evidence>
<organism evidence="10 11">
    <name type="scientific">Candidatus Alistipes intestinigallinarum</name>
    <dbReference type="NCBI Taxonomy" id="2838440"/>
    <lineage>
        <taxon>Bacteria</taxon>
        <taxon>Pseudomonadati</taxon>
        <taxon>Bacteroidota</taxon>
        <taxon>Bacteroidia</taxon>
        <taxon>Bacteroidales</taxon>
        <taxon>Rikenellaceae</taxon>
        <taxon>Alistipes</taxon>
    </lineage>
</organism>
<evidence type="ECO:0000259" key="8">
    <source>
        <dbReference type="PROSITE" id="PS50109"/>
    </source>
</evidence>
<dbReference type="GO" id="GO:0003700">
    <property type="term" value="F:DNA-binding transcription factor activity"/>
    <property type="evidence" value="ECO:0007669"/>
    <property type="project" value="InterPro"/>
</dbReference>
<protein>
    <submittedName>
        <fullName evidence="10">Helix-turn-helix domain-containing protein</fullName>
    </submittedName>
</protein>
<dbReference type="InterPro" id="IPR015943">
    <property type="entry name" value="WD40/YVTN_repeat-like_dom_sf"/>
</dbReference>
<dbReference type="PANTHER" id="PTHR43547:SF2">
    <property type="entry name" value="HYBRID SIGNAL TRANSDUCTION HISTIDINE KINASE C"/>
    <property type="match status" value="1"/>
</dbReference>
<dbReference type="EMBL" id="DXDA01000068">
    <property type="protein sequence ID" value="HIY69540.1"/>
    <property type="molecule type" value="Genomic_DNA"/>
</dbReference>
<dbReference type="InterPro" id="IPR018060">
    <property type="entry name" value="HTH_AraC"/>
</dbReference>
<dbReference type="Pfam" id="PF12833">
    <property type="entry name" value="HTH_18"/>
    <property type="match status" value="1"/>
</dbReference>
<dbReference type="SMART" id="SM00342">
    <property type="entry name" value="HTH_ARAC"/>
    <property type="match status" value="1"/>
</dbReference>
<evidence type="ECO:0000313" key="10">
    <source>
        <dbReference type="EMBL" id="HIY69540.1"/>
    </source>
</evidence>
<keyword evidence="1" id="KW-0597">Phosphoprotein</keyword>
<dbReference type="SUPFAM" id="SSF63829">
    <property type="entry name" value="Calcium-dependent phosphotriesterase"/>
    <property type="match status" value="2"/>
</dbReference>
<dbReference type="InterPro" id="IPR013783">
    <property type="entry name" value="Ig-like_fold"/>
</dbReference>
<keyword evidence="4" id="KW-0804">Transcription</keyword>
<dbReference type="SUPFAM" id="SSF52172">
    <property type="entry name" value="CheY-like"/>
    <property type="match status" value="1"/>
</dbReference>
<dbReference type="Gene3D" id="3.40.50.2300">
    <property type="match status" value="1"/>
</dbReference>
<dbReference type="Gene3D" id="3.30.565.10">
    <property type="entry name" value="Histidine kinase-like ATPase, C-terminal domain"/>
    <property type="match status" value="1"/>
</dbReference>